<dbReference type="InterPro" id="IPR012337">
    <property type="entry name" value="RNaseH-like_sf"/>
</dbReference>
<dbReference type="SUPFAM" id="SSF56219">
    <property type="entry name" value="DNase I-like"/>
    <property type="match status" value="1"/>
</dbReference>
<protein>
    <submittedName>
        <fullName evidence="3">Putative rna-directed dna polymerase from mobile element jockey-like protein</fullName>
    </submittedName>
</protein>
<dbReference type="GO" id="GO:0004523">
    <property type="term" value="F:RNA-DNA hybrid ribonuclease activity"/>
    <property type="evidence" value="ECO:0007669"/>
    <property type="project" value="InterPro"/>
</dbReference>
<dbReference type="Pfam" id="PF14529">
    <property type="entry name" value="Exo_endo_phos_2"/>
    <property type="match status" value="1"/>
</dbReference>
<dbReference type="EMBL" id="GECL01002700">
    <property type="protein sequence ID" value="JAP03424.1"/>
    <property type="molecule type" value="Transcribed_RNA"/>
</dbReference>
<dbReference type="InterPro" id="IPR002156">
    <property type="entry name" value="RNaseH_domain"/>
</dbReference>
<dbReference type="InterPro" id="IPR052560">
    <property type="entry name" value="RdDP_mobile_element"/>
</dbReference>
<dbReference type="CDD" id="cd01650">
    <property type="entry name" value="RT_nLTR_like"/>
    <property type="match status" value="1"/>
</dbReference>
<dbReference type="Gene3D" id="3.60.10.10">
    <property type="entry name" value="Endonuclease/exonuclease/phosphatase"/>
    <property type="match status" value="1"/>
</dbReference>
<dbReference type="PANTHER" id="PTHR36688:SF2">
    <property type="entry name" value="ENDONUCLEASE_EXONUCLEASE_PHOSPHATASE DOMAIN-CONTAINING PROTEIN"/>
    <property type="match status" value="1"/>
</dbReference>
<dbReference type="InterPro" id="IPR036397">
    <property type="entry name" value="RNaseH_sf"/>
</dbReference>
<dbReference type="PROSITE" id="PS50879">
    <property type="entry name" value="RNASE_H_1"/>
    <property type="match status" value="1"/>
</dbReference>
<dbReference type="InterPro" id="IPR000477">
    <property type="entry name" value="RT_dom"/>
</dbReference>
<keyword evidence="3" id="KW-0695">RNA-directed DNA polymerase</keyword>
<accession>A0A0V0G5S9</accession>
<dbReference type="InterPro" id="IPR036691">
    <property type="entry name" value="Endo/exonu/phosph_ase_sf"/>
</dbReference>
<evidence type="ECO:0000313" key="3">
    <source>
        <dbReference type="EMBL" id="JAP03424.1"/>
    </source>
</evidence>
<organism evidence="3">
    <name type="scientific">Triatoma dimidiata</name>
    <name type="common">Kissing bug</name>
    <name type="synonym">Meccus dimidiatus</name>
    <dbReference type="NCBI Taxonomy" id="72491"/>
    <lineage>
        <taxon>Eukaryota</taxon>
        <taxon>Metazoa</taxon>
        <taxon>Ecdysozoa</taxon>
        <taxon>Arthropoda</taxon>
        <taxon>Hexapoda</taxon>
        <taxon>Insecta</taxon>
        <taxon>Pterygota</taxon>
        <taxon>Neoptera</taxon>
        <taxon>Paraneoptera</taxon>
        <taxon>Hemiptera</taxon>
        <taxon>Heteroptera</taxon>
        <taxon>Panheteroptera</taxon>
        <taxon>Cimicomorpha</taxon>
        <taxon>Reduviidae</taxon>
        <taxon>Triatominae</taxon>
        <taxon>Triatoma</taxon>
    </lineage>
</organism>
<dbReference type="SUPFAM" id="SSF56672">
    <property type="entry name" value="DNA/RNA polymerases"/>
    <property type="match status" value="1"/>
</dbReference>
<dbReference type="AlphaFoldDB" id="A0A0V0G5S9"/>
<dbReference type="InterPro" id="IPR005135">
    <property type="entry name" value="Endo/exonuclease/phosphatase"/>
</dbReference>
<feature type="domain" description="RNase H type-1" evidence="2">
    <location>
        <begin position="949"/>
        <end position="1076"/>
    </location>
</feature>
<keyword evidence="3" id="KW-0548">Nucleotidyltransferase</keyword>
<dbReference type="InterPro" id="IPR043502">
    <property type="entry name" value="DNA/RNA_pol_sf"/>
</dbReference>
<dbReference type="GO" id="GO:0042575">
    <property type="term" value="C:DNA polymerase complex"/>
    <property type="evidence" value="ECO:0007669"/>
    <property type="project" value="UniProtKB-ARBA"/>
</dbReference>
<feature type="non-terminal residue" evidence="3">
    <location>
        <position position="1"/>
    </location>
</feature>
<dbReference type="CDD" id="cd09276">
    <property type="entry name" value="Rnase_HI_RT_non_LTR"/>
    <property type="match status" value="1"/>
</dbReference>
<dbReference type="Pfam" id="PF00078">
    <property type="entry name" value="RVT_1"/>
    <property type="match status" value="1"/>
</dbReference>
<dbReference type="SUPFAM" id="SSF53098">
    <property type="entry name" value="Ribonuclease H-like"/>
    <property type="match status" value="1"/>
</dbReference>
<dbReference type="PROSITE" id="PS50878">
    <property type="entry name" value="RT_POL"/>
    <property type="match status" value="1"/>
</dbReference>
<dbReference type="PANTHER" id="PTHR36688">
    <property type="entry name" value="ENDO/EXONUCLEASE/PHOSPHATASE DOMAIN-CONTAINING PROTEIN"/>
    <property type="match status" value="1"/>
</dbReference>
<reference evidence="3" key="1">
    <citation type="journal article" date="2018" name="J. Proteomics">
        <title>Exploring the molecular complexity of Triatoma dimidiata sialome.</title>
        <authorList>
            <person name="Santiago P.B."/>
            <person name="de Araujo C.N."/>
            <person name="Charneau S."/>
            <person name="Bastos I.M.D."/>
            <person name="Assumpcao T.C.F."/>
            <person name="Queiroz R.M.L."/>
            <person name="Praca Y.R."/>
            <person name="Cordeiro T.M."/>
            <person name="Garcia C.H.S."/>
            <person name="da Silva I.G."/>
            <person name="Raiol T."/>
            <person name="Motta F.N."/>
            <person name="de Araujo Oliveira J.V."/>
            <person name="de Sousa M.V."/>
            <person name="Ribeiro J.M.C."/>
            <person name="de Santana J.M."/>
        </authorList>
    </citation>
    <scope>NUCLEOTIDE SEQUENCE</scope>
    <source>
        <strain evidence="3">Santander</strain>
        <tissue evidence="3">Salivary glands</tissue>
    </source>
</reference>
<evidence type="ECO:0000259" key="2">
    <source>
        <dbReference type="PROSITE" id="PS50879"/>
    </source>
</evidence>
<dbReference type="Gene3D" id="3.30.420.10">
    <property type="entry name" value="Ribonuclease H-like superfamily/Ribonuclease H"/>
    <property type="match status" value="1"/>
</dbReference>
<sequence>ILQWNIRGFFSNLPELQHLITVYNPSVICLQETYFSDQKGHDLKGFTSYFKNRNSLYPNGGLAIYVDNTIHSTAINLSTNLEAVAINVHMPTKICICNLYISSKYNLTLEDLNKLLQQLPRPFLLLGDFNCRISNFGEPDSRGKVLDTFLEHSDITLLNTSEPTHYDTRTNSFSNIDLTICSARQAAQYAWKILDQLLGSDHFPIVISKENSGSKPSTVTRWKIKTANWNQFATEVASGIHTLRDPNSFQVSEINSIVNDFVSLVNRVATDTVGKTKSGRYHRKLVPWWNDECKNAIAASKKAFNKYKRHPNEDNRMMFKKSRSHARNVLNESKLKSWQKFVTSISSQTPISVIWDKVRKIKGIYNHHQITALQDSQNNSTLSDSAKIGNRLAETFCKASSDDNYNYQFLSLREDLISYIPTQDHNSSYINNKITLWELQHVLNNSKNSSPGPDEIPNMFIKNLPPNAINYILQIFNFIWSKHCFPSLWQHATVVPVLKPNKNKLDPNNYRPISLTCTMCKLIEKIINHRLRWFLENSNFFSKYQFGFRKNRSTVDHLIHCSSDIYKTFENKQDALAISLDIEKAYDMVWRPRILNILLSTGVNGNMYMFIKNFLKKRSIRVRANGVLSDVYQIENGVPQGSVISVTLFLVAINDILKQIQNPVKGYLFADDLTILCAGKNLSLTSRVVQSTLNQIEEWALTNGFKFSPHKSQKMVFSKRKNPPPHISIFLNGSEIPTVNRLKILGLIFDRKLSWIPYLKTLKQNSLFKLNIIKCLSHSTWGSDAKTLLNLYQALIRSRLDYGCILYSLAKPLHLKMLDPIHNTGLRWTLGAFPTSPVTSILSETGEWSLDYRRNLLICRYAIKVSSISDHPAGEIIFSSRSSIPGRHILNILASSGTTIPPNLLKKAFDTPPWVRNSVQCDLKLKIFKKDSVPSSAFQQLFREAIIKYQGFTHIYTDASKSHDAVGIGLFSNKSSYSYKLPHIYSIFTGELIAILKAFQLVETSDNQRYIIMTDSLSSIQAIQDRFSDNPLVQKIQILNSTLFRSGKLIKLMWIPSHMDIDGNERADKLAKLSLQNCQSPQLTIKTPSDLLIQNKKFWLDNWNRNWTNLQNNKLKQIKTENRPFISTASTLSRKEATVITRLRIGHTRLTHSYLLMGLDQPTCTSCEDPKTIEHLLVKCPKYTAARKKYKIFLTALQDLTTHPPSTVIAFLKEIDIYNDINSFWPYITKFYL</sequence>
<proteinExistence type="predicted"/>
<name>A0A0V0G5S9_TRIDM</name>
<dbReference type="Pfam" id="PF00075">
    <property type="entry name" value="RNase_H"/>
    <property type="match status" value="1"/>
</dbReference>
<dbReference type="GO" id="GO:0003964">
    <property type="term" value="F:RNA-directed DNA polymerase activity"/>
    <property type="evidence" value="ECO:0007669"/>
    <property type="project" value="UniProtKB-KW"/>
</dbReference>
<evidence type="ECO:0000259" key="1">
    <source>
        <dbReference type="PROSITE" id="PS50878"/>
    </source>
</evidence>
<keyword evidence="3" id="KW-0808">Transferase</keyword>
<dbReference type="GO" id="GO:0003676">
    <property type="term" value="F:nucleic acid binding"/>
    <property type="evidence" value="ECO:0007669"/>
    <property type="project" value="InterPro"/>
</dbReference>
<feature type="domain" description="Reverse transcriptase" evidence="1">
    <location>
        <begin position="478"/>
        <end position="731"/>
    </location>
</feature>